<dbReference type="EMBL" id="CAIIXF020000004">
    <property type="protein sequence ID" value="CAH1782104.1"/>
    <property type="molecule type" value="Genomic_DNA"/>
</dbReference>
<keyword evidence="3" id="KW-1185">Reference proteome</keyword>
<dbReference type="PANTHER" id="PTHR31526">
    <property type="entry name" value="SOSS COMPLEX SUBUNIT C"/>
    <property type="match status" value="1"/>
</dbReference>
<organism evidence="2 3">
    <name type="scientific">Owenia fusiformis</name>
    <name type="common">Polychaete worm</name>
    <dbReference type="NCBI Taxonomy" id="6347"/>
    <lineage>
        <taxon>Eukaryota</taxon>
        <taxon>Metazoa</taxon>
        <taxon>Spiralia</taxon>
        <taxon>Lophotrochozoa</taxon>
        <taxon>Annelida</taxon>
        <taxon>Polychaeta</taxon>
        <taxon>Sedentaria</taxon>
        <taxon>Canalipalpata</taxon>
        <taxon>Sabellida</taxon>
        <taxon>Oweniida</taxon>
        <taxon>Oweniidae</taxon>
        <taxon>Owenia</taxon>
    </lineage>
</organism>
<dbReference type="AlphaFoldDB" id="A0A8J1UW64"/>
<proteinExistence type="inferred from homology"/>
<dbReference type="PANTHER" id="PTHR31526:SF2">
    <property type="entry name" value="SOSS COMPLEX SUBUNIT C"/>
    <property type="match status" value="1"/>
</dbReference>
<evidence type="ECO:0000256" key="1">
    <source>
        <dbReference type="ARBA" id="ARBA00007829"/>
    </source>
</evidence>
<dbReference type="InterPro" id="IPR031821">
    <property type="entry name" value="SOSSC"/>
</dbReference>
<dbReference type="GO" id="GO:0006281">
    <property type="term" value="P:DNA repair"/>
    <property type="evidence" value="ECO:0007669"/>
    <property type="project" value="InterPro"/>
</dbReference>
<reference evidence="2" key="1">
    <citation type="submission" date="2022-03" db="EMBL/GenBank/DDBJ databases">
        <authorList>
            <person name="Martin C."/>
        </authorList>
    </citation>
    <scope>NUCLEOTIDE SEQUENCE</scope>
</reference>
<dbReference type="GO" id="GO:0005654">
    <property type="term" value="C:nucleoplasm"/>
    <property type="evidence" value="ECO:0007669"/>
    <property type="project" value="TreeGrafter"/>
</dbReference>
<dbReference type="OrthoDB" id="419617at2759"/>
<comment type="caution">
    <text evidence="2">The sequence shown here is derived from an EMBL/GenBank/DDBJ whole genome shotgun (WGS) entry which is preliminary data.</text>
</comment>
<name>A0A8J1UW64_OWEFU</name>
<comment type="similarity">
    <text evidence="1">Belongs to the SOSS-C family.</text>
</comment>
<dbReference type="Proteomes" id="UP000749559">
    <property type="component" value="Unassembled WGS sequence"/>
</dbReference>
<accession>A0A8J1UW64</accession>
<dbReference type="Pfam" id="PF15925">
    <property type="entry name" value="SOSSC"/>
    <property type="match status" value="1"/>
</dbReference>
<evidence type="ECO:0000313" key="2">
    <source>
        <dbReference type="EMBL" id="CAH1782104.1"/>
    </source>
</evidence>
<dbReference type="GO" id="GO:0070876">
    <property type="term" value="C:SOSS complex"/>
    <property type="evidence" value="ECO:0007669"/>
    <property type="project" value="InterPro"/>
</dbReference>
<gene>
    <name evidence="2" type="ORF">OFUS_LOCUS8584</name>
</gene>
<evidence type="ECO:0000313" key="3">
    <source>
        <dbReference type="Proteomes" id="UP000749559"/>
    </source>
</evidence>
<sequence length="99" mass="10737">MAFQAPSAVQGSANRKILEELQEQKKRLKMQTVQPISGANQAQNIAPSNNGNDNQTMTPAQRAALQHAHANSVGYFITQDSSFGNLILPVIPRIDKPPS</sequence>
<protein>
    <submittedName>
        <fullName evidence="2">Uncharacterized protein</fullName>
    </submittedName>
</protein>